<comment type="similarity">
    <text evidence="5 6">Belongs to the anion channel-forming bestrophin (TC 1.A.46) family. Calcium-sensitive chloride channel subfamily.</text>
</comment>
<protein>
    <recommendedName>
        <fullName evidence="6">Bestrophin homolog</fullName>
    </recommendedName>
</protein>
<comment type="subcellular location">
    <subcellularLocation>
        <location evidence="6">Cell membrane</location>
        <topology evidence="6">Multi-pass membrane protein</topology>
    </subcellularLocation>
    <subcellularLocation>
        <location evidence="1">Membrane</location>
    </subcellularLocation>
</comment>
<feature type="compositionally biased region" description="Polar residues" evidence="7">
    <location>
        <begin position="379"/>
        <end position="393"/>
    </location>
</feature>
<evidence type="ECO:0000256" key="1">
    <source>
        <dbReference type="ARBA" id="ARBA00004370"/>
    </source>
</evidence>
<proteinExistence type="inferred from homology"/>
<evidence type="ECO:0000256" key="4">
    <source>
        <dbReference type="ARBA" id="ARBA00023136"/>
    </source>
</evidence>
<accession>A0A016VQ46</accession>
<keyword evidence="6" id="KW-0813">Transport</keyword>
<keyword evidence="6" id="KW-1003">Cell membrane</keyword>
<gene>
    <name evidence="8" type="primary">Acey_s0006.g2976</name>
    <name evidence="8" type="ORF">Y032_0006g2976</name>
</gene>
<comment type="function">
    <text evidence="6">Forms chloride channels.</text>
</comment>
<dbReference type="InterPro" id="IPR000615">
    <property type="entry name" value="Bestrophin"/>
</dbReference>
<feature type="compositionally biased region" description="Polar residues" evidence="7">
    <location>
        <begin position="408"/>
        <end position="417"/>
    </location>
</feature>
<keyword evidence="2 6" id="KW-0812">Transmembrane</keyword>
<evidence type="ECO:0000313" key="8">
    <source>
        <dbReference type="EMBL" id="EYC29441.1"/>
    </source>
</evidence>
<dbReference type="GO" id="GO:0034707">
    <property type="term" value="C:chloride channel complex"/>
    <property type="evidence" value="ECO:0007669"/>
    <property type="project" value="UniProtKB-KW"/>
</dbReference>
<dbReference type="OrthoDB" id="201595at2759"/>
<evidence type="ECO:0000256" key="3">
    <source>
        <dbReference type="ARBA" id="ARBA00022989"/>
    </source>
</evidence>
<keyword evidence="6" id="KW-0869">Chloride channel</keyword>
<feature type="region of interest" description="Disordered" evidence="7">
    <location>
        <begin position="372"/>
        <end position="457"/>
    </location>
</feature>
<keyword evidence="6" id="KW-0407">Ion channel</keyword>
<evidence type="ECO:0000256" key="6">
    <source>
        <dbReference type="RuleBase" id="RU363126"/>
    </source>
</evidence>
<dbReference type="Proteomes" id="UP000024635">
    <property type="component" value="Unassembled WGS sequence"/>
</dbReference>
<dbReference type="GO" id="GO:0005886">
    <property type="term" value="C:plasma membrane"/>
    <property type="evidence" value="ECO:0007669"/>
    <property type="project" value="UniProtKB-SubCell"/>
</dbReference>
<sequence length="464" mass="52869">MTISYNLDVSSVSTFSFFKLLLRWRGSIWKSVKTELALWIIGYYIVFAVYRYALTPSQQRIFEKIAYNTNAKLDYIPLTFMLAFFVNIIADRWRKIFNNMGWIENCALSLNAVLKSDTNDAEARLMRRSIVRYLILSQILTFRDISMRVRRRFPDLSTIVSSGFMMDHELQMLESVEVANFNKYWVPVNWALTILSQAYRKHYVDNPPSLNLMIKEINEFRNGLAVLCNYDWVPIPIAYPQVVFLAVRCYFILCLVCRQYLVGDGAPKHTPIDLYVPFMTILQFLFFVAWMKVAEALLNPLGEDDDDFECNFLIDRNIAIGMAIVDQTSDKFPTMKMDVLSDRDLMYMNYEKYDEGGHALVGSVSSVTLPPTSADAWSRQGSHTSLSRRSTMTRVGKSGADGKKQNKDAPTSLSVPTDPSDPGILINSANSSMRRIPHPTSLPPVNEEVAGSQDSTDGFVVIKL</sequence>
<keyword evidence="4 6" id="KW-0472">Membrane</keyword>
<comment type="caution">
    <text evidence="8">The sequence shown here is derived from an EMBL/GenBank/DDBJ whole genome shotgun (WGS) entry which is preliminary data.</text>
</comment>
<evidence type="ECO:0000256" key="2">
    <source>
        <dbReference type="ARBA" id="ARBA00022692"/>
    </source>
</evidence>
<dbReference type="PANTHER" id="PTHR10736">
    <property type="entry name" value="BESTROPHIN"/>
    <property type="match status" value="1"/>
</dbReference>
<dbReference type="EMBL" id="JARK01001342">
    <property type="protein sequence ID" value="EYC29441.1"/>
    <property type="molecule type" value="Genomic_DNA"/>
</dbReference>
<keyword evidence="3 6" id="KW-1133">Transmembrane helix</keyword>
<evidence type="ECO:0000256" key="7">
    <source>
        <dbReference type="SAM" id="MobiDB-lite"/>
    </source>
</evidence>
<dbReference type="STRING" id="53326.A0A016VQ46"/>
<keyword evidence="9" id="KW-1185">Reference proteome</keyword>
<dbReference type="Pfam" id="PF01062">
    <property type="entry name" value="Bestrophin"/>
    <property type="match status" value="1"/>
</dbReference>
<name>A0A016VQ46_9BILA</name>
<keyword evidence="6" id="KW-0406">Ion transport</keyword>
<evidence type="ECO:0000256" key="5">
    <source>
        <dbReference type="ARBA" id="ARBA00034769"/>
    </source>
</evidence>
<dbReference type="AlphaFoldDB" id="A0A016VQ46"/>
<dbReference type="GO" id="GO:0005254">
    <property type="term" value="F:chloride channel activity"/>
    <property type="evidence" value="ECO:0007669"/>
    <property type="project" value="UniProtKB-KW"/>
</dbReference>
<reference evidence="9" key="1">
    <citation type="journal article" date="2015" name="Nat. Genet.">
        <title>The genome and transcriptome of the zoonotic hookworm Ancylostoma ceylanicum identify infection-specific gene families.</title>
        <authorList>
            <person name="Schwarz E.M."/>
            <person name="Hu Y."/>
            <person name="Antoshechkin I."/>
            <person name="Miller M.M."/>
            <person name="Sternberg P.W."/>
            <person name="Aroian R.V."/>
        </authorList>
    </citation>
    <scope>NUCLEOTIDE SEQUENCE</scope>
    <source>
        <strain evidence="9">HY135</strain>
    </source>
</reference>
<feature type="transmembrane region" description="Helical" evidence="6">
    <location>
        <begin position="36"/>
        <end position="53"/>
    </location>
</feature>
<dbReference type="InterPro" id="IPR021134">
    <property type="entry name" value="Bestrophin-like"/>
</dbReference>
<evidence type="ECO:0000313" key="9">
    <source>
        <dbReference type="Proteomes" id="UP000024635"/>
    </source>
</evidence>
<feature type="transmembrane region" description="Helical" evidence="6">
    <location>
        <begin position="73"/>
        <end position="90"/>
    </location>
</feature>
<keyword evidence="6" id="KW-0868">Chloride</keyword>
<dbReference type="PANTHER" id="PTHR10736:SF58">
    <property type="entry name" value="BESTROPHIN HOMOLOG-RELATED"/>
    <property type="match status" value="1"/>
</dbReference>
<organism evidence="8 9">
    <name type="scientific">Ancylostoma ceylanicum</name>
    <dbReference type="NCBI Taxonomy" id="53326"/>
    <lineage>
        <taxon>Eukaryota</taxon>
        <taxon>Metazoa</taxon>
        <taxon>Ecdysozoa</taxon>
        <taxon>Nematoda</taxon>
        <taxon>Chromadorea</taxon>
        <taxon>Rhabditida</taxon>
        <taxon>Rhabditina</taxon>
        <taxon>Rhabditomorpha</taxon>
        <taxon>Strongyloidea</taxon>
        <taxon>Ancylostomatidae</taxon>
        <taxon>Ancylostomatinae</taxon>
        <taxon>Ancylostoma</taxon>
    </lineage>
</organism>